<dbReference type="AlphaFoldDB" id="A0A4Y4B5K4"/>
<keyword evidence="2" id="KW-0812">Transmembrane</keyword>
<dbReference type="Pfam" id="PF19779">
    <property type="entry name" value="DUF6264"/>
    <property type="match status" value="1"/>
</dbReference>
<protein>
    <submittedName>
        <fullName evidence="4">DUF805 domain-containing protein</fullName>
    </submittedName>
</protein>
<feature type="transmembrane region" description="Helical" evidence="2">
    <location>
        <begin position="111"/>
        <end position="129"/>
    </location>
</feature>
<keyword evidence="2" id="KW-1133">Transmembrane helix</keyword>
<name>A0A4Y4B5K4_MICMQ</name>
<sequence>MSDQRPQYGELATPEEQRRAAGLPPLDEVVIAPPSAPLPPAVQAGNPVNESSTKRSHPVDRFATIVMLAYGLINVVITGLSYLDLPSVMNQTMKVVGIEGEFTNFAQAKTWGMIAAIVLVVGWSITAALSIRRLRRGRLTWWLPIVGAIVTMGVVSVCIAVPMMSDPAFVAHLEQMTTP</sequence>
<dbReference type="Proteomes" id="UP000436027">
    <property type="component" value="Unassembled WGS sequence"/>
</dbReference>
<feature type="region of interest" description="Disordered" evidence="1">
    <location>
        <begin position="1"/>
        <end position="24"/>
    </location>
</feature>
<keyword evidence="2" id="KW-0472">Membrane</keyword>
<dbReference type="RefSeq" id="WP_055864555.1">
    <property type="nucleotide sequence ID" value="NZ_BAAAIN010000002.1"/>
</dbReference>
<proteinExistence type="predicted"/>
<dbReference type="Proteomes" id="UP000317410">
    <property type="component" value="Unassembled WGS sequence"/>
</dbReference>
<evidence type="ECO:0000313" key="3">
    <source>
        <dbReference type="EMBL" id="GEC75676.1"/>
    </source>
</evidence>
<evidence type="ECO:0000256" key="1">
    <source>
        <dbReference type="SAM" id="MobiDB-lite"/>
    </source>
</evidence>
<organism evidence="3 5">
    <name type="scientific">Microbacterium maritypicum</name>
    <name type="common">Microbacterium liquefaciens</name>
    <dbReference type="NCBI Taxonomy" id="33918"/>
    <lineage>
        <taxon>Bacteria</taxon>
        <taxon>Bacillati</taxon>
        <taxon>Actinomycetota</taxon>
        <taxon>Actinomycetes</taxon>
        <taxon>Micrococcales</taxon>
        <taxon>Microbacteriaceae</taxon>
        <taxon>Microbacterium</taxon>
    </lineage>
</organism>
<evidence type="ECO:0000313" key="5">
    <source>
        <dbReference type="Proteomes" id="UP000317410"/>
    </source>
</evidence>
<dbReference type="InterPro" id="IPR046231">
    <property type="entry name" value="DUF6264"/>
</dbReference>
<feature type="transmembrane region" description="Helical" evidence="2">
    <location>
        <begin position="62"/>
        <end position="83"/>
    </location>
</feature>
<evidence type="ECO:0000313" key="6">
    <source>
        <dbReference type="Proteomes" id="UP000436027"/>
    </source>
</evidence>
<evidence type="ECO:0000313" key="4">
    <source>
        <dbReference type="EMBL" id="KAB1886832.1"/>
    </source>
</evidence>
<dbReference type="EMBL" id="WAAQ01000001">
    <property type="protein sequence ID" value="KAB1886832.1"/>
    <property type="molecule type" value="Genomic_DNA"/>
</dbReference>
<dbReference type="EMBL" id="BJNQ01000010">
    <property type="protein sequence ID" value="GEC75676.1"/>
    <property type="molecule type" value="Genomic_DNA"/>
</dbReference>
<gene>
    <name evidence="4" type="ORF">F6W70_05235</name>
    <name evidence="3" type="ORF">MLI01_18210</name>
</gene>
<feature type="transmembrane region" description="Helical" evidence="2">
    <location>
        <begin position="141"/>
        <end position="164"/>
    </location>
</feature>
<comment type="caution">
    <text evidence="3">The sequence shown here is derived from an EMBL/GenBank/DDBJ whole genome shotgun (WGS) entry which is preliminary data.</text>
</comment>
<reference evidence="4 6" key="2">
    <citation type="submission" date="2019-09" db="EMBL/GenBank/DDBJ databases">
        <title>Whole genome sequencing of Microbacterium maritypicum.</title>
        <authorList>
            <person name="Lenchi N."/>
        </authorList>
    </citation>
    <scope>NUCLEOTIDE SEQUENCE [LARGE SCALE GENOMIC DNA]</scope>
    <source>
        <strain evidence="4 6">DSM 12512</strain>
    </source>
</reference>
<reference evidence="3 5" key="1">
    <citation type="submission" date="2019-06" db="EMBL/GenBank/DDBJ databases">
        <title>Whole genome shotgun sequence of Microbacterium liquefaciens NBRC 15037.</title>
        <authorList>
            <person name="Hosoyama A."/>
            <person name="Uohara A."/>
            <person name="Ohji S."/>
            <person name="Ichikawa N."/>
        </authorList>
    </citation>
    <scope>NUCLEOTIDE SEQUENCE [LARGE SCALE GENOMIC DNA]</scope>
    <source>
        <strain evidence="3 5">NBRC 15037</strain>
    </source>
</reference>
<evidence type="ECO:0000256" key="2">
    <source>
        <dbReference type="SAM" id="Phobius"/>
    </source>
</evidence>
<accession>A0A4Y4B5K4</accession>